<keyword evidence="4" id="KW-1185">Reference proteome</keyword>
<name>A0A0D0CJ56_9AGAR</name>
<organism evidence="3 4">
    <name type="scientific">Collybiopsis luxurians FD-317 M1</name>
    <dbReference type="NCBI Taxonomy" id="944289"/>
    <lineage>
        <taxon>Eukaryota</taxon>
        <taxon>Fungi</taxon>
        <taxon>Dikarya</taxon>
        <taxon>Basidiomycota</taxon>
        <taxon>Agaricomycotina</taxon>
        <taxon>Agaricomycetes</taxon>
        <taxon>Agaricomycetidae</taxon>
        <taxon>Agaricales</taxon>
        <taxon>Marasmiineae</taxon>
        <taxon>Omphalotaceae</taxon>
        <taxon>Collybiopsis</taxon>
        <taxon>Collybiopsis luxurians</taxon>
    </lineage>
</organism>
<feature type="transmembrane region" description="Helical" evidence="2">
    <location>
        <begin position="139"/>
        <end position="165"/>
    </location>
</feature>
<dbReference type="AlphaFoldDB" id="A0A0D0CJ56"/>
<feature type="transmembrane region" description="Helical" evidence="2">
    <location>
        <begin position="103"/>
        <end position="127"/>
    </location>
</feature>
<keyword evidence="2" id="KW-0812">Transmembrane</keyword>
<dbReference type="HOGENOM" id="CLU_044614_9_2_1"/>
<evidence type="ECO:0000256" key="2">
    <source>
        <dbReference type="SAM" id="Phobius"/>
    </source>
</evidence>
<dbReference type="Proteomes" id="UP000053593">
    <property type="component" value="Unassembled WGS sequence"/>
</dbReference>
<accession>A0A0D0CJ56</accession>
<keyword evidence="2" id="KW-0472">Membrane</keyword>
<dbReference type="EMBL" id="KN834766">
    <property type="protein sequence ID" value="KIK62789.1"/>
    <property type="molecule type" value="Genomic_DNA"/>
</dbReference>
<protein>
    <submittedName>
        <fullName evidence="3">Uncharacterized protein</fullName>
    </submittedName>
</protein>
<proteinExistence type="predicted"/>
<feature type="transmembrane region" description="Helical" evidence="2">
    <location>
        <begin position="60"/>
        <end position="83"/>
    </location>
</feature>
<feature type="transmembrane region" description="Helical" evidence="2">
    <location>
        <begin position="274"/>
        <end position="292"/>
    </location>
</feature>
<feature type="transmembrane region" description="Helical" evidence="2">
    <location>
        <begin position="26"/>
        <end position="48"/>
    </location>
</feature>
<evidence type="ECO:0000313" key="4">
    <source>
        <dbReference type="Proteomes" id="UP000053593"/>
    </source>
</evidence>
<dbReference type="OrthoDB" id="3259206at2759"/>
<feature type="region of interest" description="Disordered" evidence="1">
    <location>
        <begin position="338"/>
        <end position="361"/>
    </location>
</feature>
<evidence type="ECO:0000313" key="3">
    <source>
        <dbReference type="EMBL" id="KIK62789.1"/>
    </source>
</evidence>
<feature type="transmembrane region" description="Helical" evidence="2">
    <location>
        <begin position="185"/>
        <end position="204"/>
    </location>
</feature>
<feature type="transmembrane region" description="Helical" evidence="2">
    <location>
        <begin position="231"/>
        <end position="254"/>
    </location>
</feature>
<evidence type="ECO:0000256" key="1">
    <source>
        <dbReference type="SAM" id="MobiDB-lite"/>
    </source>
</evidence>
<keyword evidence="2" id="KW-1133">Transmembrane helix</keyword>
<reference evidence="3 4" key="1">
    <citation type="submission" date="2014-04" db="EMBL/GenBank/DDBJ databases">
        <title>Evolutionary Origins and Diversification of the Mycorrhizal Mutualists.</title>
        <authorList>
            <consortium name="DOE Joint Genome Institute"/>
            <consortium name="Mycorrhizal Genomics Consortium"/>
            <person name="Kohler A."/>
            <person name="Kuo A."/>
            <person name="Nagy L.G."/>
            <person name="Floudas D."/>
            <person name="Copeland A."/>
            <person name="Barry K.W."/>
            <person name="Cichocki N."/>
            <person name="Veneault-Fourrey C."/>
            <person name="LaButti K."/>
            <person name="Lindquist E.A."/>
            <person name="Lipzen A."/>
            <person name="Lundell T."/>
            <person name="Morin E."/>
            <person name="Murat C."/>
            <person name="Riley R."/>
            <person name="Ohm R."/>
            <person name="Sun H."/>
            <person name="Tunlid A."/>
            <person name="Henrissat B."/>
            <person name="Grigoriev I.V."/>
            <person name="Hibbett D.S."/>
            <person name="Martin F."/>
        </authorList>
    </citation>
    <scope>NUCLEOTIDE SEQUENCE [LARGE SCALE GENOMIC DNA]</scope>
    <source>
        <strain evidence="3 4">FD-317 M1</strain>
    </source>
</reference>
<sequence>MTLSSPGEHELALKFLYNSGGHLISIIPHTLIYGIYLVLIPGCSYVMLCRGLATRAQKVLFGLIIFMFLLSTTYWLASISTLIQLFQAWFLSSDPDTQSPPRYIAFFSAIVAVNFVLTDGVVIWRAWVLCSVDGTKALVMCFCIYVLATISVIATIAIRIALMIINTRSEPVIDRLTHGINVTQVGTLILSVLTNSLATSLISIKAWRNRDEIRDDLDATADIRSRVGKTFALLIETGVLYTLSCPTLLIAMVIPLKVGTLGDIYRPVNAQLALIFKFVQGIYPVVVFLLITQNQSLDRTIRVFASDQELAGFDGTTTRQLESTMQFERRSVISIGSDRPEADTSHRRGHSKHHQSFLPPIPSAKITWGDVRESI</sequence>
<gene>
    <name evidence="3" type="ORF">GYMLUDRAFT_84249</name>
</gene>